<accession>A0ABP9KKP2</accession>
<organism evidence="1 2">
    <name type="scientific">Erythrobacter westpacificensis</name>
    <dbReference type="NCBI Taxonomy" id="1055231"/>
    <lineage>
        <taxon>Bacteria</taxon>
        <taxon>Pseudomonadati</taxon>
        <taxon>Pseudomonadota</taxon>
        <taxon>Alphaproteobacteria</taxon>
        <taxon>Sphingomonadales</taxon>
        <taxon>Erythrobacteraceae</taxon>
        <taxon>Erythrobacter/Porphyrobacter group</taxon>
        <taxon>Erythrobacter</taxon>
    </lineage>
</organism>
<dbReference type="Gene3D" id="3.90.1140.10">
    <property type="entry name" value="Cyclic phosphodiesterase"/>
    <property type="match status" value="1"/>
</dbReference>
<reference evidence="2" key="1">
    <citation type="journal article" date="2019" name="Int. J. Syst. Evol. Microbiol.">
        <title>The Global Catalogue of Microorganisms (GCM) 10K type strain sequencing project: providing services to taxonomists for standard genome sequencing and annotation.</title>
        <authorList>
            <consortium name="The Broad Institute Genomics Platform"/>
            <consortium name="The Broad Institute Genome Sequencing Center for Infectious Disease"/>
            <person name="Wu L."/>
            <person name="Ma J."/>
        </authorList>
    </citation>
    <scope>NUCLEOTIDE SEQUENCE [LARGE SCALE GENOMIC DNA]</scope>
    <source>
        <strain evidence="2">JCM 18014</strain>
    </source>
</reference>
<dbReference type="RefSeq" id="WP_346033413.1">
    <property type="nucleotide sequence ID" value="NZ_BAABHV010000021.1"/>
</dbReference>
<gene>
    <name evidence="1" type="ORF">GCM10023208_25570</name>
</gene>
<dbReference type="EMBL" id="BAABHV010000021">
    <property type="protein sequence ID" value="GAA5058870.1"/>
    <property type="molecule type" value="Genomic_DNA"/>
</dbReference>
<evidence type="ECO:0000313" key="1">
    <source>
        <dbReference type="EMBL" id="GAA5058870.1"/>
    </source>
</evidence>
<dbReference type="SUPFAM" id="SSF55144">
    <property type="entry name" value="LigT-like"/>
    <property type="match status" value="1"/>
</dbReference>
<name>A0ABP9KKP2_9SPHN</name>
<dbReference type="Proteomes" id="UP001500518">
    <property type="component" value="Unassembled WGS sequence"/>
</dbReference>
<sequence>MNADGPAPLIVTAEMPPDLFSWANQLRQDHFPPERNYLKAHVTLFHALPPSSESELRDCLKELVRDNPPVPARLVGVMKLGKGTALQLESPQMIELWRQMADRFHGLLTPQDEHKPRLHVTVQNKVSIEEAKALQADLAPRVEPRDFAFTGLAYHYYRGGPWEAAGKFAFRGARRG</sequence>
<keyword evidence="2" id="KW-1185">Reference proteome</keyword>
<dbReference type="InterPro" id="IPR009097">
    <property type="entry name" value="Cyclic_Pdiesterase"/>
</dbReference>
<evidence type="ECO:0000313" key="2">
    <source>
        <dbReference type="Proteomes" id="UP001500518"/>
    </source>
</evidence>
<protein>
    <submittedName>
        <fullName evidence="1">2'-5' RNA ligase family protein</fullName>
    </submittedName>
</protein>
<keyword evidence="1" id="KW-0436">Ligase</keyword>
<comment type="caution">
    <text evidence="1">The sequence shown here is derived from an EMBL/GenBank/DDBJ whole genome shotgun (WGS) entry which is preliminary data.</text>
</comment>
<proteinExistence type="predicted"/>
<dbReference type="GO" id="GO:0016874">
    <property type="term" value="F:ligase activity"/>
    <property type="evidence" value="ECO:0007669"/>
    <property type="project" value="UniProtKB-KW"/>
</dbReference>
<dbReference type="Pfam" id="PF13563">
    <property type="entry name" value="2_5_RNA_ligase2"/>
    <property type="match status" value="1"/>
</dbReference>